<reference evidence="2" key="1">
    <citation type="submission" date="2013-07" db="EMBL/GenBank/DDBJ databases">
        <title>Transcriptome sequencing and developmental regulation of gene expression in Anopheles aquasalis.</title>
        <authorList>
            <consortium name="Brazilian Malaria Network (MCT/CNPq/MS/SCTIE/DECIT/PRONEX 555648/2009-5) and Research Network on Bioactive Molecules from Arthropod Vectors (NAP-MOBIARVE"/>
            <consortium name="University of Sao Paulo)"/>
            <person name="Marinotti O."/>
            <person name="Ribeiro J.M.C."/>
            <person name="Costa-da-Silva A.L."/>
            <person name="Silva M.C.P."/>
            <person name="Lopes A.R."/>
            <person name="Barros M.S."/>
            <person name="Sa-Nunes A."/>
            <person name="Konjin B.B."/>
            <person name="Carvalho E."/>
            <person name="Suesdek L."/>
            <person name="Silva-Neto M.A.C."/>
            <person name="Capurro M.L."/>
        </authorList>
    </citation>
    <scope>NUCLEOTIDE SEQUENCE</scope>
    <source>
        <tissue evidence="2">Whole body</tissue>
    </source>
</reference>
<organism evidence="2">
    <name type="scientific">Anopheles aquasalis</name>
    <name type="common">Malaria mosquito</name>
    <dbReference type="NCBI Taxonomy" id="42839"/>
    <lineage>
        <taxon>Eukaryota</taxon>
        <taxon>Metazoa</taxon>
        <taxon>Ecdysozoa</taxon>
        <taxon>Arthropoda</taxon>
        <taxon>Hexapoda</taxon>
        <taxon>Insecta</taxon>
        <taxon>Pterygota</taxon>
        <taxon>Neoptera</taxon>
        <taxon>Endopterygota</taxon>
        <taxon>Diptera</taxon>
        <taxon>Nematocera</taxon>
        <taxon>Culicoidea</taxon>
        <taxon>Culicidae</taxon>
        <taxon>Anophelinae</taxon>
        <taxon>Anopheles</taxon>
    </lineage>
</organism>
<name>T1E942_ANOAQ</name>
<feature type="region of interest" description="Disordered" evidence="1">
    <location>
        <begin position="1"/>
        <end position="20"/>
    </location>
</feature>
<evidence type="ECO:0000256" key="1">
    <source>
        <dbReference type="SAM" id="MobiDB-lite"/>
    </source>
</evidence>
<protein>
    <submittedName>
        <fullName evidence="2">Uncharacterized protein</fullName>
    </submittedName>
</protein>
<dbReference type="AlphaFoldDB" id="T1E942"/>
<sequence length="69" mass="7793">MKFNSTDNENPERTTLGWLPCYPTNEPVTVNKREQSERVSSASSFDPKLPKTHLLHSLHANMQVPGISK</sequence>
<dbReference type="EMBL" id="GAMD01002188">
    <property type="protein sequence ID" value="JAA99402.1"/>
    <property type="molecule type" value="mRNA"/>
</dbReference>
<proteinExistence type="evidence at transcript level"/>
<evidence type="ECO:0000313" key="2">
    <source>
        <dbReference type="EMBL" id="JAA99402.1"/>
    </source>
</evidence>
<accession>T1E942</accession>